<dbReference type="PANTHER" id="PTHR37319:SF1">
    <property type="entry name" value="TRANSPOSASE TN5 DIMERISATION DOMAIN-CONTAINING PROTEIN"/>
    <property type="match status" value="1"/>
</dbReference>
<evidence type="ECO:0000313" key="2">
    <source>
        <dbReference type="EMBL" id="MCP1386580.1"/>
    </source>
</evidence>
<dbReference type="InterPro" id="IPR002559">
    <property type="entry name" value="Transposase_11"/>
</dbReference>
<comment type="caution">
    <text evidence="2">The sequence shown here is derived from an EMBL/GenBank/DDBJ whole genome shotgun (WGS) entry which is preliminary data.</text>
</comment>
<dbReference type="Pfam" id="PF01609">
    <property type="entry name" value="DDE_Tnp_1"/>
    <property type="match status" value="1"/>
</dbReference>
<accession>A0ABT1FXS5</accession>
<proteinExistence type="predicted"/>
<name>A0ABT1FXS5_9BACT</name>
<reference evidence="2 3" key="1">
    <citation type="submission" date="2022-06" db="EMBL/GenBank/DDBJ databases">
        <title>Runella sp. S5 genome sequencing.</title>
        <authorList>
            <person name="Park S."/>
        </authorList>
    </citation>
    <scope>NUCLEOTIDE SEQUENCE [LARGE SCALE GENOMIC DNA]</scope>
    <source>
        <strain evidence="2 3">S5</strain>
    </source>
</reference>
<evidence type="ECO:0000313" key="3">
    <source>
        <dbReference type="Proteomes" id="UP001204772"/>
    </source>
</evidence>
<keyword evidence="3" id="KW-1185">Reference proteome</keyword>
<dbReference type="InterPro" id="IPR054836">
    <property type="entry name" value="Tn5_transposase"/>
</dbReference>
<dbReference type="SUPFAM" id="SSF53098">
    <property type="entry name" value="Ribonuclease H-like"/>
    <property type="match status" value="1"/>
</dbReference>
<evidence type="ECO:0000259" key="1">
    <source>
        <dbReference type="Pfam" id="PF01609"/>
    </source>
</evidence>
<dbReference type="InterPro" id="IPR012337">
    <property type="entry name" value="RNaseH-like_sf"/>
</dbReference>
<dbReference type="NCBIfam" id="NF033590">
    <property type="entry name" value="transpos_IS4_3"/>
    <property type="match status" value="1"/>
</dbReference>
<dbReference type="EMBL" id="JAMZEL010000034">
    <property type="protein sequence ID" value="MCP1386580.1"/>
    <property type="molecule type" value="Genomic_DNA"/>
</dbReference>
<dbReference type="InterPro" id="IPR047768">
    <property type="entry name" value="Tn5p-like"/>
</dbReference>
<organism evidence="2 3">
    <name type="scientific">Runella salmonicolor</name>
    <dbReference type="NCBI Taxonomy" id="2950278"/>
    <lineage>
        <taxon>Bacteria</taxon>
        <taxon>Pseudomonadati</taxon>
        <taxon>Bacteroidota</taxon>
        <taxon>Cytophagia</taxon>
        <taxon>Cytophagales</taxon>
        <taxon>Spirosomataceae</taxon>
        <taxon>Runella</taxon>
    </lineage>
</organism>
<gene>
    <name evidence="2" type="ORF">NCI00_29340</name>
</gene>
<dbReference type="Proteomes" id="UP001204772">
    <property type="component" value="Unassembled WGS sequence"/>
</dbReference>
<dbReference type="Gene3D" id="3.90.350.10">
    <property type="entry name" value="Transposase Inhibitor Protein From Tn5, Chain A, domain 1"/>
    <property type="match status" value="1"/>
</dbReference>
<dbReference type="Gene3D" id="1.10.740.10">
    <property type="entry name" value="Transferase Inhibitor Protein From Tn5, Chain"/>
    <property type="match status" value="1"/>
</dbReference>
<feature type="domain" description="Transposase IS4-like" evidence="1">
    <location>
        <begin position="173"/>
        <end position="354"/>
    </location>
</feature>
<dbReference type="RefSeq" id="WP_253533522.1">
    <property type="nucleotide sequence ID" value="NZ_JAMZEL010000034.1"/>
</dbReference>
<dbReference type="InterPro" id="IPR014737">
    <property type="entry name" value="Transposase_Tn5-like_C"/>
</dbReference>
<dbReference type="PANTHER" id="PTHR37319">
    <property type="entry name" value="TRANSPOSASE"/>
    <property type="match status" value="1"/>
</dbReference>
<protein>
    <submittedName>
        <fullName evidence="2">IS4 family transposase</fullName>
    </submittedName>
</protein>
<sequence length="463" mass="52683">MNLPDKRLTKVLMNLVERVKKRQTLSLRRLSSSRKEEIQFGRFLSNPRVEFESLETMLYAQCQADANTSSHLLLLEDSSQMAFSLQRNIEGLGKVDKGIVQGFYLHPVLTLDSHTGACHGISALEFRVRSQEADGLTYGQRKAARSKEFFEDKEAYRWRSSIETALGNLPLSASKTVVADRESDIYAVLVGLKSDLGVDYVIRSRINRPLIDGEKLYEKVIGWPVEHEFEVDLPATDERSAHRARLQLRYGEVVMKKSEVRTKKQVPPTWSSGVVYVSELAETVVNDQKPVSWVLMTSHPVQSPADALQAVDFYKQRWNVEQLFRVLKTKCLRFESSQLAEYEKLRKLMIVALMGAVKVLQLLRARDGTTQQSLAAAFQADEQIFLTHLNSTLEGKTQKQKNPYPTHSLAFGAWIIARLAGWSGYQSQRPPGPTDFFTGLQRFYDQYQGYLLSKEITKDVLIL</sequence>